<name>R0M1F8_ANAPL</name>
<organism evidence="1 2">
    <name type="scientific">Anas platyrhynchos</name>
    <name type="common">Mallard</name>
    <name type="synonym">Anas boschas</name>
    <dbReference type="NCBI Taxonomy" id="8839"/>
    <lineage>
        <taxon>Eukaryota</taxon>
        <taxon>Metazoa</taxon>
        <taxon>Chordata</taxon>
        <taxon>Craniata</taxon>
        <taxon>Vertebrata</taxon>
        <taxon>Euteleostomi</taxon>
        <taxon>Archelosauria</taxon>
        <taxon>Archosauria</taxon>
        <taxon>Dinosauria</taxon>
        <taxon>Saurischia</taxon>
        <taxon>Theropoda</taxon>
        <taxon>Coelurosauria</taxon>
        <taxon>Aves</taxon>
        <taxon>Neognathae</taxon>
        <taxon>Galloanserae</taxon>
        <taxon>Anseriformes</taxon>
        <taxon>Anatidae</taxon>
        <taxon>Anatinae</taxon>
        <taxon>Anas</taxon>
    </lineage>
</organism>
<keyword evidence="2" id="KW-1185">Reference proteome</keyword>
<dbReference type="EMBL" id="KB742485">
    <property type="protein sequence ID" value="EOB07890.1"/>
    <property type="molecule type" value="Genomic_DNA"/>
</dbReference>
<dbReference type="Proteomes" id="UP000296049">
    <property type="component" value="Unassembled WGS sequence"/>
</dbReference>
<proteinExistence type="predicted"/>
<evidence type="ECO:0000313" key="2">
    <source>
        <dbReference type="Proteomes" id="UP000296049"/>
    </source>
</evidence>
<reference evidence="2" key="1">
    <citation type="journal article" date="2013" name="Nat. Genet.">
        <title>The duck genome and transcriptome provide insight into an avian influenza virus reservoir species.</title>
        <authorList>
            <person name="Huang Y."/>
            <person name="Li Y."/>
            <person name="Burt D.W."/>
            <person name="Chen H."/>
            <person name="Zhang Y."/>
            <person name="Qian W."/>
            <person name="Kim H."/>
            <person name="Gan S."/>
            <person name="Zhao Y."/>
            <person name="Li J."/>
            <person name="Yi K."/>
            <person name="Feng H."/>
            <person name="Zhu P."/>
            <person name="Li B."/>
            <person name="Liu Q."/>
            <person name="Fairley S."/>
            <person name="Magor K.E."/>
            <person name="Du Z."/>
            <person name="Hu X."/>
            <person name="Goodman L."/>
            <person name="Tafer H."/>
            <person name="Vignal A."/>
            <person name="Lee T."/>
            <person name="Kim K.W."/>
            <person name="Sheng Z."/>
            <person name="An Y."/>
            <person name="Searle S."/>
            <person name="Herrero J."/>
            <person name="Groenen M.A."/>
            <person name="Crooijmans R.P."/>
            <person name="Faraut T."/>
            <person name="Cai Q."/>
            <person name="Webster R.G."/>
            <person name="Aldridge J.R."/>
            <person name="Warren W.C."/>
            <person name="Bartschat S."/>
            <person name="Kehr S."/>
            <person name="Marz M."/>
            <person name="Stadler P.F."/>
            <person name="Smith J."/>
            <person name="Kraus R.H."/>
            <person name="Zhao Y."/>
            <person name="Ren L."/>
            <person name="Fei J."/>
            <person name="Morisson M."/>
            <person name="Kaiser P."/>
            <person name="Griffin D.K."/>
            <person name="Rao M."/>
            <person name="Pitel F."/>
            <person name="Wang J."/>
            <person name="Li N."/>
        </authorList>
    </citation>
    <scope>NUCLEOTIDE SEQUENCE [LARGE SCALE GENOMIC DNA]</scope>
</reference>
<accession>R0M1F8</accession>
<dbReference type="AlphaFoldDB" id="R0M1F8"/>
<sequence length="178" mass="19977">MLRRGAGRSPGFFQQNPDIKTCLASSNMLSQFEKSSKKRILPKTEKIFFITLVNMQIPTKRPGVLPHTPLTYSTYTAQLLCGVLVMGFISVISYRGCTTADKEQLSTCKCTATCTFLQNSSNSLEEPGNSQYYKQLTQNSRENFSEAPPEPKPHEKFLVCLQTVMKTSLLSRAPEDHE</sequence>
<evidence type="ECO:0000313" key="1">
    <source>
        <dbReference type="EMBL" id="EOB07890.1"/>
    </source>
</evidence>
<gene>
    <name evidence="1" type="ORF">Anapl_08627</name>
</gene>
<protein>
    <submittedName>
        <fullName evidence="1">Uncharacterized protein</fullName>
    </submittedName>
</protein>